<evidence type="ECO:0000313" key="4">
    <source>
        <dbReference type="Proteomes" id="UP000198548"/>
    </source>
</evidence>
<feature type="transmembrane region" description="Helical" evidence="1">
    <location>
        <begin position="71"/>
        <end position="89"/>
    </location>
</feature>
<keyword evidence="1" id="KW-0472">Membrane</keyword>
<dbReference type="Pfam" id="PF19700">
    <property type="entry name" value="DUF6198"/>
    <property type="match status" value="1"/>
</dbReference>
<keyword evidence="5" id="KW-1185">Reference proteome</keyword>
<keyword evidence="1" id="KW-1133">Transmembrane helix</keyword>
<proteinExistence type="predicted"/>
<gene>
    <name evidence="2" type="ORF">APU01nite_14660</name>
    <name evidence="3" type="ORF">SAMN04488100_12535</name>
</gene>
<reference evidence="3 4" key="1">
    <citation type="submission" date="2016-10" db="EMBL/GenBank/DDBJ databases">
        <authorList>
            <person name="de Groot N.N."/>
        </authorList>
    </citation>
    <scope>NUCLEOTIDE SEQUENCE [LARGE SCALE GENOMIC DNA]</scope>
    <source>
        <strain evidence="3 4">DSM 19182</strain>
    </source>
</reference>
<dbReference type="RefSeq" id="WP_091488980.1">
    <property type="nucleotide sequence ID" value="NZ_BJUX01000014.1"/>
</dbReference>
<evidence type="ECO:0000256" key="1">
    <source>
        <dbReference type="SAM" id="Phobius"/>
    </source>
</evidence>
<dbReference type="Proteomes" id="UP000321425">
    <property type="component" value="Unassembled WGS sequence"/>
</dbReference>
<dbReference type="STRING" id="426703.SAMN04488100_12535"/>
<feature type="transmembrane region" description="Helical" evidence="1">
    <location>
        <begin position="101"/>
        <end position="128"/>
    </location>
</feature>
<organism evidence="3 4">
    <name type="scientific">Alkalibacterium putridalgicola</name>
    <dbReference type="NCBI Taxonomy" id="426703"/>
    <lineage>
        <taxon>Bacteria</taxon>
        <taxon>Bacillati</taxon>
        <taxon>Bacillota</taxon>
        <taxon>Bacilli</taxon>
        <taxon>Lactobacillales</taxon>
        <taxon>Carnobacteriaceae</taxon>
        <taxon>Alkalibacterium</taxon>
    </lineage>
</organism>
<keyword evidence="1" id="KW-0812">Transmembrane</keyword>
<accession>A0A1H7VLI3</accession>
<reference evidence="2 5" key="2">
    <citation type="submission" date="2019-07" db="EMBL/GenBank/DDBJ databases">
        <title>Whole genome shotgun sequence of Alkalibacterium putridalgicola NBRC 103243.</title>
        <authorList>
            <person name="Hosoyama A."/>
            <person name="Uohara A."/>
            <person name="Ohji S."/>
            <person name="Ichikawa N."/>
        </authorList>
    </citation>
    <scope>NUCLEOTIDE SEQUENCE [LARGE SCALE GENOMIC DNA]</scope>
    <source>
        <strain evidence="2 5">NBRC 103243</strain>
    </source>
</reference>
<dbReference type="PANTHER" id="PTHR40078:SF1">
    <property type="entry name" value="INTEGRAL MEMBRANE PROTEIN"/>
    <property type="match status" value="1"/>
</dbReference>
<feature type="transmembrane region" description="Helical" evidence="1">
    <location>
        <begin position="40"/>
        <end position="59"/>
    </location>
</feature>
<feature type="transmembrane region" description="Helical" evidence="1">
    <location>
        <begin position="149"/>
        <end position="168"/>
    </location>
</feature>
<protein>
    <submittedName>
        <fullName evidence="2 3">Membrane protein</fullName>
    </submittedName>
</protein>
<dbReference type="Proteomes" id="UP000198548">
    <property type="component" value="Unassembled WGS sequence"/>
</dbReference>
<feature type="transmembrane region" description="Helical" evidence="1">
    <location>
        <begin position="174"/>
        <end position="190"/>
    </location>
</feature>
<dbReference type="PANTHER" id="PTHR40078">
    <property type="entry name" value="INTEGRAL MEMBRANE PROTEIN-RELATED"/>
    <property type="match status" value="1"/>
</dbReference>
<dbReference type="InterPro" id="IPR038750">
    <property type="entry name" value="YczE/YyaS-like"/>
</dbReference>
<name>A0A1H7VLI3_9LACT</name>
<dbReference type="EMBL" id="FOBL01000025">
    <property type="protein sequence ID" value="SEM10152.1"/>
    <property type="molecule type" value="Genomic_DNA"/>
</dbReference>
<evidence type="ECO:0000313" key="5">
    <source>
        <dbReference type="Proteomes" id="UP000321425"/>
    </source>
</evidence>
<evidence type="ECO:0000313" key="3">
    <source>
        <dbReference type="EMBL" id="SEM10152.1"/>
    </source>
</evidence>
<dbReference type="EMBL" id="BJUX01000014">
    <property type="protein sequence ID" value="GEK89427.1"/>
    <property type="molecule type" value="Genomic_DNA"/>
</dbReference>
<sequence>MALFITLAASGIALMLKAAVGVGAFDAATQSLSLVTGIKIGTIAMILNLSFVAGQWIILKKDFGFRHMLQIPLSILLGTMVNFFYYDFFGTLAVESYILSLIMYVVALVLVSFSTGIVMAIDLVTFPIESLCMSLAEIIPFKFGTLRQLFDVLSVVLSVVLTLIYGLAPSIREGTVIGMLIFGPLMGFFINKAQPILKKSGIVEKVRA</sequence>
<dbReference type="AlphaFoldDB" id="A0A1H7VLI3"/>
<evidence type="ECO:0000313" key="2">
    <source>
        <dbReference type="EMBL" id="GEK89427.1"/>
    </source>
</evidence>